<organism evidence="9 10">
    <name type="scientific">Ichthyophthirius multifiliis</name>
    <name type="common">White spot disease agent</name>
    <name type="synonym">Ich</name>
    <dbReference type="NCBI Taxonomy" id="5932"/>
    <lineage>
        <taxon>Eukaryota</taxon>
        <taxon>Sar</taxon>
        <taxon>Alveolata</taxon>
        <taxon>Ciliophora</taxon>
        <taxon>Intramacronucleata</taxon>
        <taxon>Oligohymenophorea</taxon>
        <taxon>Hymenostomatida</taxon>
        <taxon>Ophryoglenina</taxon>
        <taxon>Ichthyophthirius</taxon>
    </lineage>
</organism>
<dbReference type="Proteomes" id="UP000008983">
    <property type="component" value="Unassembled WGS sequence"/>
</dbReference>
<dbReference type="InterPro" id="IPR011009">
    <property type="entry name" value="Kinase-like_dom_sf"/>
</dbReference>
<accession>G0QM39</accession>
<dbReference type="GO" id="GO:0004693">
    <property type="term" value="F:cyclin-dependent protein serine/threonine kinase activity"/>
    <property type="evidence" value="ECO:0007669"/>
    <property type="project" value="TreeGrafter"/>
</dbReference>
<evidence type="ECO:0000313" key="9">
    <source>
        <dbReference type="EMBL" id="EGR33715.1"/>
    </source>
</evidence>
<dbReference type="GO" id="GO:0010389">
    <property type="term" value="P:regulation of G2/M transition of mitotic cell cycle"/>
    <property type="evidence" value="ECO:0007669"/>
    <property type="project" value="TreeGrafter"/>
</dbReference>
<sequence length="185" mass="21557">MFKQILDAVDYCHSNGVLHRDLKPQNILVSDNDEIKIADFGLARAFNYPMKELTKDIVTLWYRSADLLLGEKKYDLSIDMWSVGCILAEFITKIPIFMGDSQIDQLFKIFKVTGTPNQQIWPEVVKYEDFKTSFPRFQADNIFRNQPKFQIIGEYGIQLLESLLTIVPYKRLNAYEALNTPFFKI</sequence>
<dbReference type="GO" id="GO:0010468">
    <property type="term" value="P:regulation of gene expression"/>
    <property type="evidence" value="ECO:0007669"/>
    <property type="project" value="TreeGrafter"/>
</dbReference>
<dbReference type="GO" id="GO:0030332">
    <property type="term" value="F:cyclin binding"/>
    <property type="evidence" value="ECO:0007669"/>
    <property type="project" value="TreeGrafter"/>
</dbReference>
<dbReference type="FunFam" id="1.10.510.10:FF:000611">
    <property type="entry name" value="CMGC family protein kinase"/>
    <property type="match status" value="1"/>
</dbReference>
<dbReference type="GO" id="GO:0000307">
    <property type="term" value="C:cyclin-dependent protein kinase holoenzyme complex"/>
    <property type="evidence" value="ECO:0007669"/>
    <property type="project" value="TreeGrafter"/>
</dbReference>
<dbReference type="InterPro" id="IPR008271">
    <property type="entry name" value="Ser/Thr_kinase_AS"/>
</dbReference>
<evidence type="ECO:0000256" key="4">
    <source>
        <dbReference type="ARBA" id="ARBA00038543"/>
    </source>
</evidence>
<dbReference type="Pfam" id="PF00069">
    <property type="entry name" value="Pkinase"/>
    <property type="match status" value="1"/>
</dbReference>
<dbReference type="OMA" id="WQENILA"/>
<dbReference type="PROSITE" id="PS50011">
    <property type="entry name" value="PROTEIN_KINASE_DOM"/>
    <property type="match status" value="1"/>
</dbReference>
<evidence type="ECO:0000256" key="3">
    <source>
        <dbReference type="ARBA" id="ARBA00022840"/>
    </source>
</evidence>
<dbReference type="InterPro" id="IPR050108">
    <property type="entry name" value="CDK"/>
</dbReference>
<dbReference type="GO" id="GO:0005524">
    <property type="term" value="F:ATP binding"/>
    <property type="evidence" value="ECO:0007669"/>
    <property type="project" value="UniProtKB-KW"/>
</dbReference>
<feature type="domain" description="Protein kinase" evidence="8">
    <location>
        <begin position="1"/>
        <end position="183"/>
    </location>
</feature>
<dbReference type="AlphaFoldDB" id="G0QM39"/>
<dbReference type="PANTHER" id="PTHR24056">
    <property type="entry name" value="CELL DIVISION PROTEIN KINASE"/>
    <property type="match status" value="1"/>
</dbReference>
<evidence type="ECO:0000256" key="1">
    <source>
        <dbReference type="ARBA" id="ARBA00006485"/>
    </source>
</evidence>
<dbReference type="GeneID" id="14909902"/>
<dbReference type="PROSITE" id="PS00108">
    <property type="entry name" value="PROTEIN_KINASE_ST"/>
    <property type="match status" value="1"/>
</dbReference>
<proteinExistence type="inferred from homology"/>
<keyword evidence="10" id="KW-1185">Reference proteome</keyword>
<dbReference type="eggNOG" id="KOG0594">
    <property type="taxonomic scope" value="Eukaryota"/>
</dbReference>
<dbReference type="GO" id="GO:0005634">
    <property type="term" value="C:nucleus"/>
    <property type="evidence" value="ECO:0007669"/>
    <property type="project" value="TreeGrafter"/>
</dbReference>
<protein>
    <recommendedName>
        <fullName evidence="5">Cyclin-dependent kinase 2 homolog</fullName>
    </recommendedName>
    <alternativeName>
        <fullName evidence="6">Cell division control protein 2 homolog</fullName>
    </alternativeName>
    <alternativeName>
        <fullName evidence="7">cdc2-related kinase 2</fullName>
    </alternativeName>
</protein>
<dbReference type="GO" id="GO:0007165">
    <property type="term" value="P:signal transduction"/>
    <property type="evidence" value="ECO:0007669"/>
    <property type="project" value="TreeGrafter"/>
</dbReference>
<dbReference type="Gene3D" id="1.10.510.10">
    <property type="entry name" value="Transferase(Phosphotransferase) domain 1"/>
    <property type="match status" value="1"/>
</dbReference>
<dbReference type="InterPro" id="IPR000719">
    <property type="entry name" value="Prot_kinase_dom"/>
</dbReference>
<dbReference type="PANTHER" id="PTHR24056:SF550">
    <property type="entry name" value="CHROMOSOME UNDETERMINED SCAFFOLD_44, WHOLE GENOME SHOTGUN SEQUENCE"/>
    <property type="match status" value="1"/>
</dbReference>
<dbReference type="GO" id="GO:0005737">
    <property type="term" value="C:cytoplasm"/>
    <property type="evidence" value="ECO:0007669"/>
    <property type="project" value="TreeGrafter"/>
</dbReference>
<dbReference type="EMBL" id="GL983379">
    <property type="protein sequence ID" value="EGR33715.1"/>
    <property type="molecule type" value="Genomic_DNA"/>
</dbReference>
<dbReference type="GO" id="GO:0000082">
    <property type="term" value="P:G1/S transition of mitotic cell cycle"/>
    <property type="evidence" value="ECO:0007669"/>
    <property type="project" value="TreeGrafter"/>
</dbReference>
<evidence type="ECO:0000256" key="2">
    <source>
        <dbReference type="ARBA" id="ARBA00022741"/>
    </source>
</evidence>
<name>G0QM39_ICHMU</name>
<keyword evidence="3" id="KW-0067">ATP-binding</keyword>
<dbReference type="STRING" id="857967.G0QM39"/>
<comment type="similarity">
    <text evidence="1">Belongs to the protein kinase superfamily. CMGC Ser/Thr protein kinase family. CDC2/CDKX subfamily.</text>
</comment>
<evidence type="ECO:0000256" key="5">
    <source>
        <dbReference type="ARBA" id="ARBA00039612"/>
    </source>
</evidence>
<evidence type="ECO:0000256" key="7">
    <source>
        <dbReference type="ARBA" id="ARBA00042858"/>
    </source>
</evidence>
<evidence type="ECO:0000259" key="8">
    <source>
        <dbReference type="PROSITE" id="PS50011"/>
    </source>
</evidence>
<dbReference type="SUPFAM" id="SSF56112">
    <property type="entry name" value="Protein kinase-like (PK-like)"/>
    <property type="match status" value="1"/>
</dbReference>
<gene>
    <name evidence="9" type="ORF">IMG5_043180</name>
</gene>
<evidence type="ECO:0000256" key="6">
    <source>
        <dbReference type="ARBA" id="ARBA00041902"/>
    </source>
</evidence>
<dbReference type="InParanoid" id="G0QM39"/>
<keyword evidence="2" id="KW-0547">Nucleotide-binding</keyword>
<dbReference type="OrthoDB" id="430566at2759"/>
<evidence type="ECO:0000313" key="10">
    <source>
        <dbReference type="Proteomes" id="UP000008983"/>
    </source>
</evidence>
<dbReference type="SMART" id="SM00220">
    <property type="entry name" value="S_TKc"/>
    <property type="match status" value="1"/>
</dbReference>
<comment type="subunit">
    <text evidence="4">May form a complex composed of at least the catalytic subunit CRK2 and a cyclin.</text>
</comment>
<dbReference type="RefSeq" id="XP_004037701.1">
    <property type="nucleotide sequence ID" value="XM_004037653.1"/>
</dbReference>
<reference evidence="9 10" key="1">
    <citation type="submission" date="2011-07" db="EMBL/GenBank/DDBJ databases">
        <authorList>
            <person name="Coyne R."/>
            <person name="Brami D."/>
            <person name="Johnson J."/>
            <person name="Hostetler J."/>
            <person name="Hannick L."/>
            <person name="Clark T."/>
            <person name="Cassidy-Hanley D."/>
            <person name="Inman J."/>
        </authorList>
    </citation>
    <scope>NUCLEOTIDE SEQUENCE [LARGE SCALE GENOMIC DNA]</scope>
    <source>
        <strain evidence="9 10">G5</strain>
    </source>
</reference>